<name>A0ABW1JFC8_9ACTN</name>
<dbReference type="Proteomes" id="UP001596189">
    <property type="component" value="Unassembled WGS sequence"/>
</dbReference>
<evidence type="ECO:0000313" key="7">
    <source>
        <dbReference type="EMBL" id="MFC6007880.1"/>
    </source>
</evidence>
<reference evidence="8" key="1">
    <citation type="journal article" date="2019" name="Int. J. Syst. Evol. Microbiol.">
        <title>The Global Catalogue of Microorganisms (GCM) 10K type strain sequencing project: providing services to taxonomists for standard genome sequencing and annotation.</title>
        <authorList>
            <consortium name="The Broad Institute Genomics Platform"/>
            <consortium name="The Broad Institute Genome Sequencing Center for Infectious Disease"/>
            <person name="Wu L."/>
            <person name="Ma J."/>
        </authorList>
    </citation>
    <scope>NUCLEOTIDE SEQUENCE [LARGE SCALE GENOMIC DNA]</scope>
    <source>
        <strain evidence="8">KACC 14249</strain>
    </source>
</reference>
<dbReference type="InterPro" id="IPR036291">
    <property type="entry name" value="NAD(P)-bd_dom_sf"/>
</dbReference>
<sequence length="339" mass="35989">MRYVVIGAGSIGGAIAARLAQQRRDRVVLAARGRRADLIEHVGLRLRTPDEDVVIGVDVVRSPADVRLRADDVLVMATKTQQVEGALREWVDVPVHEGDDQVGTAGERLPVLLALNGVAAEQIAHRYFDRVVGVCVWLPAVSLEPGEVFVRIAPRSGVLILGEVPPGGRADGLLDGVAADLERAGFEIHVVEDVLRWKYRKLLTNLGNAVQALVGPDAEGAGAVSARLRQEGAAVLAHAGIECASADEEDAWRRDLFVDRVVPGEPAQMGGSTWQSLARGADSNEADFLNGEIVAIARAHGGEAPLNARVQALARQASSSGARPASLTVPELERALDAR</sequence>
<keyword evidence="2" id="KW-0521">NADP</keyword>
<keyword evidence="8" id="KW-1185">Reference proteome</keyword>
<evidence type="ECO:0000256" key="4">
    <source>
        <dbReference type="SAM" id="MobiDB-lite"/>
    </source>
</evidence>
<dbReference type="PANTHER" id="PTHR43765:SF2">
    <property type="entry name" value="2-DEHYDROPANTOATE 2-REDUCTASE"/>
    <property type="match status" value="1"/>
</dbReference>
<dbReference type="RefSeq" id="WP_345715439.1">
    <property type="nucleotide sequence ID" value="NZ_BAABFP010000002.1"/>
</dbReference>
<feature type="domain" description="Ketopantoate reductase C-terminal" evidence="6">
    <location>
        <begin position="193"/>
        <end position="316"/>
    </location>
</feature>
<feature type="domain" description="Ketopantoate reductase N-terminal" evidence="5">
    <location>
        <begin position="4"/>
        <end position="151"/>
    </location>
</feature>
<dbReference type="SUPFAM" id="SSF51735">
    <property type="entry name" value="NAD(P)-binding Rossmann-fold domains"/>
    <property type="match status" value="1"/>
</dbReference>
<dbReference type="InterPro" id="IPR050838">
    <property type="entry name" value="Ketopantoate_reductase"/>
</dbReference>
<dbReference type="SUPFAM" id="SSF48179">
    <property type="entry name" value="6-phosphogluconate dehydrogenase C-terminal domain-like"/>
    <property type="match status" value="1"/>
</dbReference>
<dbReference type="EMBL" id="JBHSRD010000004">
    <property type="protein sequence ID" value="MFC6007880.1"/>
    <property type="molecule type" value="Genomic_DNA"/>
</dbReference>
<dbReference type="InterPro" id="IPR008927">
    <property type="entry name" value="6-PGluconate_DH-like_C_sf"/>
</dbReference>
<protein>
    <submittedName>
        <fullName evidence="7">Ketopantoate reductase family protein</fullName>
    </submittedName>
</protein>
<organism evidence="7 8">
    <name type="scientific">Angustibacter luteus</name>
    <dbReference type="NCBI Taxonomy" id="658456"/>
    <lineage>
        <taxon>Bacteria</taxon>
        <taxon>Bacillati</taxon>
        <taxon>Actinomycetota</taxon>
        <taxon>Actinomycetes</taxon>
        <taxon>Kineosporiales</taxon>
        <taxon>Kineosporiaceae</taxon>
    </lineage>
</organism>
<dbReference type="Gene3D" id="1.10.1040.10">
    <property type="entry name" value="N-(1-d-carboxylethyl)-l-norvaline Dehydrogenase, domain 2"/>
    <property type="match status" value="1"/>
</dbReference>
<dbReference type="InterPro" id="IPR013328">
    <property type="entry name" value="6PGD_dom2"/>
</dbReference>
<dbReference type="InterPro" id="IPR013752">
    <property type="entry name" value="KPA_reductase"/>
</dbReference>
<proteinExistence type="inferred from homology"/>
<feature type="region of interest" description="Disordered" evidence="4">
    <location>
        <begin position="317"/>
        <end position="339"/>
    </location>
</feature>
<evidence type="ECO:0000259" key="6">
    <source>
        <dbReference type="Pfam" id="PF08546"/>
    </source>
</evidence>
<comment type="similarity">
    <text evidence="1">Belongs to the ketopantoate reductase family.</text>
</comment>
<dbReference type="Pfam" id="PF02558">
    <property type="entry name" value="ApbA"/>
    <property type="match status" value="1"/>
</dbReference>
<gene>
    <name evidence="7" type="ORF">ACFQDO_12160</name>
</gene>
<accession>A0ABW1JFC8</accession>
<evidence type="ECO:0000256" key="3">
    <source>
        <dbReference type="ARBA" id="ARBA00023002"/>
    </source>
</evidence>
<evidence type="ECO:0000256" key="1">
    <source>
        <dbReference type="ARBA" id="ARBA00007870"/>
    </source>
</evidence>
<dbReference type="Pfam" id="PF08546">
    <property type="entry name" value="ApbA_C"/>
    <property type="match status" value="1"/>
</dbReference>
<evidence type="ECO:0000256" key="2">
    <source>
        <dbReference type="ARBA" id="ARBA00022857"/>
    </source>
</evidence>
<comment type="caution">
    <text evidence="7">The sequence shown here is derived from an EMBL/GenBank/DDBJ whole genome shotgun (WGS) entry which is preliminary data.</text>
</comment>
<dbReference type="Gene3D" id="3.40.50.720">
    <property type="entry name" value="NAD(P)-binding Rossmann-like Domain"/>
    <property type="match status" value="1"/>
</dbReference>
<keyword evidence="3" id="KW-0560">Oxidoreductase</keyword>
<evidence type="ECO:0000313" key="8">
    <source>
        <dbReference type="Proteomes" id="UP001596189"/>
    </source>
</evidence>
<dbReference type="PANTHER" id="PTHR43765">
    <property type="entry name" value="2-DEHYDROPANTOATE 2-REDUCTASE-RELATED"/>
    <property type="match status" value="1"/>
</dbReference>
<dbReference type="InterPro" id="IPR013332">
    <property type="entry name" value="KPR_N"/>
</dbReference>
<evidence type="ECO:0000259" key="5">
    <source>
        <dbReference type="Pfam" id="PF02558"/>
    </source>
</evidence>